<dbReference type="EMBL" id="CP097635">
    <property type="protein sequence ID" value="URI06219.1"/>
    <property type="molecule type" value="Genomic_DNA"/>
</dbReference>
<dbReference type="InterPro" id="IPR051010">
    <property type="entry name" value="BCAA_transport"/>
</dbReference>
<dbReference type="Gene3D" id="3.40.50.2300">
    <property type="match status" value="2"/>
</dbReference>
<dbReference type="InterPro" id="IPR028081">
    <property type="entry name" value="Leu-bd"/>
</dbReference>
<dbReference type="RefSeq" id="WP_250194483.1">
    <property type="nucleotide sequence ID" value="NZ_CP097635.1"/>
</dbReference>
<dbReference type="CDD" id="cd06329">
    <property type="entry name" value="PBP1_SBP-like"/>
    <property type="match status" value="1"/>
</dbReference>
<proteinExistence type="inferred from homology"/>
<organism evidence="5 6">
    <name type="scientific">Aquincola tertiaricarbonis</name>
    <dbReference type="NCBI Taxonomy" id="391953"/>
    <lineage>
        <taxon>Bacteria</taxon>
        <taxon>Pseudomonadati</taxon>
        <taxon>Pseudomonadota</taxon>
        <taxon>Betaproteobacteria</taxon>
        <taxon>Burkholderiales</taxon>
        <taxon>Sphaerotilaceae</taxon>
        <taxon>Aquincola</taxon>
    </lineage>
</organism>
<dbReference type="Proteomes" id="UP001056201">
    <property type="component" value="Chromosome 1"/>
</dbReference>
<feature type="chain" id="PRO_5046918772" evidence="3">
    <location>
        <begin position="38"/>
        <end position="446"/>
    </location>
</feature>
<dbReference type="SUPFAM" id="SSF53822">
    <property type="entry name" value="Periplasmic binding protein-like I"/>
    <property type="match status" value="1"/>
</dbReference>
<keyword evidence="2 3" id="KW-0732">Signal</keyword>
<name>A0ABY4S1I5_AQUTE</name>
<evidence type="ECO:0000256" key="1">
    <source>
        <dbReference type="ARBA" id="ARBA00010062"/>
    </source>
</evidence>
<evidence type="ECO:0000313" key="6">
    <source>
        <dbReference type="Proteomes" id="UP001056201"/>
    </source>
</evidence>
<keyword evidence="6" id="KW-1185">Reference proteome</keyword>
<dbReference type="PANTHER" id="PTHR30483:SF37">
    <property type="entry name" value="ABC TRANSPORTER SUBSTRATE-BINDING PROTEIN"/>
    <property type="match status" value="1"/>
</dbReference>
<dbReference type="Pfam" id="PF13458">
    <property type="entry name" value="Peripla_BP_6"/>
    <property type="match status" value="1"/>
</dbReference>
<dbReference type="InterPro" id="IPR028082">
    <property type="entry name" value="Peripla_BP_I"/>
</dbReference>
<evidence type="ECO:0000313" key="5">
    <source>
        <dbReference type="EMBL" id="URI06219.1"/>
    </source>
</evidence>
<accession>A0ABY4S1I5</accession>
<sequence>MPSAPLKLVTARALRRHLLALAAGALMGLAATQPALAQPAPSTVPPGKEPIRIAMIEGLSGPFANAGEAVFRNLLWAVERVNARGGVKLADGAHALELVRLDSKGNTEEALAMLRAALDRRIHFVAQGNSSATAAAIVDALDKHNQREPQQRALFLNYSAVDTALTNEKCSFWHFRFDAHTDMRLAALTDALRDDASVKKVYLIGQDYSFGQQVLRQARAMLQAKRPDIEFVGDELHPLGRVKDFLPYAAKIRASGAQAVLTGNWGNDLTLLVKAVRDAGAPVKFYTFYGNALGAPAAIGDAGVGTVLAVAEWVPNLGGAASDGFYQSFRQRFPDPREDYVHARMQSMIEMLARALEKAGTADPVAVARALEGARLDSKPFGGFHSGTMRAADHQFQQPLIVSVMEKVGAPGVRFDVEGSGYGFRVVRQLKPVEVEQPTTCQMTRP</sequence>
<protein>
    <submittedName>
        <fullName evidence="5">Branched-chain amino acid ABC transporter substrate-binding protein</fullName>
    </submittedName>
</protein>
<feature type="domain" description="Leucine-binding protein" evidence="4">
    <location>
        <begin position="50"/>
        <end position="403"/>
    </location>
</feature>
<feature type="signal peptide" evidence="3">
    <location>
        <begin position="1"/>
        <end position="37"/>
    </location>
</feature>
<dbReference type="PANTHER" id="PTHR30483">
    <property type="entry name" value="LEUCINE-SPECIFIC-BINDING PROTEIN"/>
    <property type="match status" value="1"/>
</dbReference>
<evidence type="ECO:0000256" key="3">
    <source>
        <dbReference type="SAM" id="SignalP"/>
    </source>
</evidence>
<gene>
    <name evidence="5" type="ORF">MW290_09815</name>
</gene>
<comment type="similarity">
    <text evidence="1">Belongs to the leucine-binding protein family.</text>
</comment>
<reference evidence="5" key="1">
    <citation type="submission" date="2022-05" db="EMBL/GenBank/DDBJ databases">
        <title>An RpoN-dependent PEP-CTERM gene is involved in floc formation of an Aquincola tertiaricarbonis strain.</title>
        <authorList>
            <person name="Qiu D."/>
            <person name="Xia M."/>
        </authorList>
    </citation>
    <scope>NUCLEOTIDE SEQUENCE</scope>
    <source>
        <strain evidence="5">RN12</strain>
    </source>
</reference>
<evidence type="ECO:0000256" key="2">
    <source>
        <dbReference type="ARBA" id="ARBA00022729"/>
    </source>
</evidence>
<evidence type="ECO:0000259" key="4">
    <source>
        <dbReference type="Pfam" id="PF13458"/>
    </source>
</evidence>